<evidence type="ECO:0000256" key="12">
    <source>
        <dbReference type="SAM" id="MobiDB-lite"/>
    </source>
</evidence>
<dbReference type="CDD" id="cd09823">
    <property type="entry name" value="peroxinectin_like"/>
    <property type="match status" value="1"/>
</dbReference>
<evidence type="ECO:0000256" key="3">
    <source>
        <dbReference type="ARBA" id="ARBA00022559"/>
    </source>
</evidence>
<dbReference type="OrthoDB" id="823504at2759"/>
<dbReference type="GO" id="GO:0008340">
    <property type="term" value="P:determination of adult lifespan"/>
    <property type="evidence" value="ECO:0007669"/>
    <property type="project" value="EnsemblMetazoa"/>
</dbReference>
<keyword evidence="6 13" id="KW-0732">Signal</keyword>
<dbReference type="GO" id="GO:0005615">
    <property type="term" value="C:extracellular space"/>
    <property type="evidence" value="ECO:0007669"/>
    <property type="project" value="TreeGrafter"/>
</dbReference>
<feature type="compositionally biased region" description="Basic residues" evidence="12">
    <location>
        <begin position="69"/>
        <end position="82"/>
    </location>
</feature>
<dbReference type="GO" id="GO:0020037">
    <property type="term" value="F:heme binding"/>
    <property type="evidence" value="ECO:0007669"/>
    <property type="project" value="InterPro"/>
</dbReference>
<dbReference type="FunCoup" id="G0NFH5">
    <property type="interactions" value="8"/>
</dbReference>
<dbReference type="GO" id="GO:0046872">
    <property type="term" value="F:metal ion binding"/>
    <property type="evidence" value="ECO:0007669"/>
    <property type="project" value="UniProtKB-KW"/>
</dbReference>
<keyword evidence="8 10" id="KW-0408">Iron</keyword>
<dbReference type="PROSITE" id="PS51670">
    <property type="entry name" value="SHKT"/>
    <property type="match status" value="1"/>
</dbReference>
<dbReference type="Pfam" id="PF03098">
    <property type="entry name" value="An_peroxidase"/>
    <property type="match status" value="1"/>
</dbReference>
<keyword evidence="4 10" id="KW-0349">Heme</keyword>
<keyword evidence="16" id="KW-1185">Reference proteome</keyword>
<gene>
    <name evidence="15" type="ORF">CAEBREN_08426</name>
</gene>
<keyword evidence="5 10" id="KW-0479">Metal-binding</keyword>
<dbReference type="SUPFAM" id="SSF48113">
    <property type="entry name" value="Heme-dependent peroxidases"/>
    <property type="match status" value="1"/>
</dbReference>
<evidence type="ECO:0000256" key="6">
    <source>
        <dbReference type="ARBA" id="ARBA00022729"/>
    </source>
</evidence>
<evidence type="ECO:0000256" key="2">
    <source>
        <dbReference type="ARBA" id="ARBA00012313"/>
    </source>
</evidence>
<comment type="caution">
    <text evidence="11">Lacks conserved residue(s) required for the propagation of feature annotation.</text>
</comment>
<dbReference type="Pfam" id="PF01549">
    <property type="entry name" value="ShK"/>
    <property type="match status" value="1"/>
</dbReference>
<evidence type="ECO:0000259" key="14">
    <source>
        <dbReference type="PROSITE" id="PS51670"/>
    </source>
</evidence>
<feature type="chain" id="PRO_5003405221" description="peroxidase" evidence="13">
    <location>
        <begin position="24"/>
        <end position="680"/>
    </location>
</feature>
<proteinExistence type="predicted"/>
<evidence type="ECO:0000256" key="7">
    <source>
        <dbReference type="ARBA" id="ARBA00023002"/>
    </source>
</evidence>
<dbReference type="HOGENOM" id="CLU_006087_4_0_1"/>
<feature type="disulfide bond" evidence="11">
    <location>
        <begin position="27"/>
        <end position="61"/>
    </location>
</feature>
<organism evidence="16">
    <name type="scientific">Caenorhabditis brenneri</name>
    <name type="common">Nematode worm</name>
    <dbReference type="NCBI Taxonomy" id="135651"/>
    <lineage>
        <taxon>Eukaryota</taxon>
        <taxon>Metazoa</taxon>
        <taxon>Ecdysozoa</taxon>
        <taxon>Nematoda</taxon>
        <taxon>Chromadorea</taxon>
        <taxon>Rhabditida</taxon>
        <taxon>Rhabditina</taxon>
        <taxon>Rhabditomorpha</taxon>
        <taxon>Rhabditoidea</taxon>
        <taxon>Rhabditidae</taxon>
        <taxon>Peloderinae</taxon>
        <taxon>Caenorhabditis</taxon>
    </lineage>
</organism>
<evidence type="ECO:0000256" key="4">
    <source>
        <dbReference type="ARBA" id="ARBA00022617"/>
    </source>
</evidence>
<dbReference type="Gene3D" id="1.10.640.10">
    <property type="entry name" value="Haem peroxidase domain superfamily, animal type"/>
    <property type="match status" value="1"/>
</dbReference>
<dbReference type="Proteomes" id="UP000008068">
    <property type="component" value="Unassembled WGS sequence"/>
</dbReference>
<evidence type="ECO:0000256" key="1">
    <source>
        <dbReference type="ARBA" id="ARBA00000189"/>
    </source>
</evidence>
<feature type="signal peptide" evidence="13">
    <location>
        <begin position="1"/>
        <end position="23"/>
    </location>
</feature>
<evidence type="ECO:0000256" key="10">
    <source>
        <dbReference type="PIRSR" id="PIRSR619791-2"/>
    </source>
</evidence>
<evidence type="ECO:0000256" key="9">
    <source>
        <dbReference type="ARBA" id="ARBA00023157"/>
    </source>
</evidence>
<evidence type="ECO:0000256" key="11">
    <source>
        <dbReference type="PROSITE-ProRule" id="PRU01005"/>
    </source>
</evidence>
<dbReference type="AlphaFoldDB" id="G0NFH5"/>
<dbReference type="GO" id="GO:0006979">
    <property type="term" value="P:response to oxidative stress"/>
    <property type="evidence" value="ECO:0007669"/>
    <property type="project" value="InterPro"/>
</dbReference>
<name>G0NFH5_CAEBE</name>
<accession>G0NFH5</accession>
<dbReference type="InterPro" id="IPR003582">
    <property type="entry name" value="ShKT_dom"/>
</dbReference>
<dbReference type="FunFam" id="1.10.640.10:FF:000007">
    <property type="entry name" value="Peroxidase mlt-7"/>
    <property type="match status" value="1"/>
</dbReference>
<keyword evidence="9 11" id="KW-1015">Disulfide bond</keyword>
<dbReference type="OMA" id="NRYRFID"/>
<sequence length="680" mass="76697">MKSLYFIPLLLVYLLQLASFISTAEECTNRHVHCRFWSEVGECEVNPRFMKKHCQKACGTCHVSQNTTQHHHHQDHHHHHSQQPRAQQDVPTNRMFDTQPSQDFTERQFLPSRPSPIPEGCNSVMTVEAETRRIFSSGQLTARFRQQMCAEQQIAPDCSVNLCFHKKYRSMDGTCNNLQNPVKGAAFTAFSRLMPAAYDDGFNTLVSAAQRNRPNPREVSVFLLSSERSLPGHVNSLLMLFGQFVSHDVTSLAAQNFCGCQNSGPMCSPIFAPPNDRSRRCIPFTRSFPVCGTGQFGRVREQLNMNTAAIDASLIYGSEAITARSLRFAAMLRTSMIQGRMFPPNTNPGSLTAGDGRAILFVGLAALHTSFLRLHNNIAARLQNMNQHWNADRIFQESRKIVGGIVQVITYQEFIPELIGDASKTILGAYNGYNPNVDLGILNEFSSGAYRLHGMIQETYPLVDSQFREFNRYRFIDGVNNINHVLSNIDAIYRGMMTVPVRSPQRLTTSVTERLFGGSVDMAAVNIQRGRDHGLRSYNEYRRFCNLRPITSFHDWPEVTDENVRQRIAQLYRTPDDVDLYVGGILEQPAPGSVVGPTFACIIGKQFERLRDGDRFYYENPGTFTSAQLAELKRTTLSWVLCQTGDNMIRVGRRAFDIENGSRAVPCSSIPGLNLEAWRE</sequence>
<feature type="compositionally biased region" description="Polar residues" evidence="12">
    <location>
        <begin position="84"/>
        <end position="103"/>
    </location>
</feature>
<dbReference type="PROSITE" id="PS50292">
    <property type="entry name" value="PEROXIDASE_3"/>
    <property type="match status" value="1"/>
</dbReference>
<dbReference type="SMART" id="SM00254">
    <property type="entry name" value="ShKT"/>
    <property type="match status" value="1"/>
</dbReference>
<dbReference type="EC" id="1.11.1.7" evidence="2"/>
<protein>
    <recommendedName>
        <fullName evidence="2">peroxidase</fullName>
        <ecNumber evidence="2">1.11.1.7</ecNumber>
    </recommendedName>
</protein>
<reference evidence="16" key="1">
    <citation type="submission" date="2011-07" db="EMBL/GenBank/DDBJ databases">
        <authorList>
            <consortium name="Caenorhabditis brenneri Sequencing and Analysis Consortium"/>
            <person name="Wilson R.K."/>
        </authorList>
    </citation>
    <scope>NUCLEOTIDE SEQUENCE [LARGE SCALE GENOMIC DNA]</scope>
    <source>
        <strain evidence="16">PB2801</strain>
    </source>
</reference>
<evidence type="ECO:0000256" key="8">
    <source>
        <dbReference type="ARBA" id="ARBA00023004"/>
    </source>
</evidence>
<comment type="catalytic activity">
    <reaction evidence="1">
        <text>2 a phenolic donor + H2O2 = 2 a phenolic radical donor + 2 H2O</text>
        <dbReference type="Rhea" id="RHEA:56136"/>
        <dbReference type="ChEBI" id="CHEBI:15377"/>
        <dbReference type="ChEBI" id="CHEBI:16240"/>
        <dbReference type="ChEBI" id="CHEBI:139520"/>
        <dbReference type="ChEBI" id="CHEBI:139521"/>
        <dbReference type="EC" id="1.11.1.7"/>
    </reaction>
</comment>
<keyword evidence="7" id="KW-0560">Oxidoreductase</keyword>
<evidence type="ECO:0000313" key="16">
    <source>
        <dbReference type="Proteomes" id="UP000008068"/>
    </source>
</evidence>
<dbReference type="InParanoid" id="G0NFH5"/>
<evidence type="ECO:0000256" key="5">
    <source>
        <dbReference type="ARBA" id="ARBA00022723"/>
    </source>
</evidence>
<feature type="region of interest" description="Disordered" evidence="12">
    <location>
        <begin position="69"/>
        <end position="121"/>
    </location>
</feature>
<dbReference type="GO" id="GO:0010629">
    <property type="term" value="P:negative regulation of gene expression"/>
    <property type="evidence" value="ECO:0007669"/>
    <property type="project" value="EnsemblMetazoa"/>
</dbReference>
<dbReference type="InterPro" id="IPR010255">
    <property type="entry name" value="Haem_peroxidase_sf"/>
</dbReference>
<dbReference type="PANTHER" id="PTHR11475">
    <property type="entry name" value="OXIDASE/PEROXIDASE"/>
    <property type="match status" value="1"/>
</dbReference>
<keyword evidence="3" id="KW-0575">Peroxidase</keyword>
<feature type="domain" description="ShKT" evidence="14">
    <location>
        <begin position="27"/>
        <end position="61"/>
    </location>
</feature>
<dbReference type="PANTHER" id="PTHR11475:SF22">
    <property type="entry name" value="PEROXIDASE SKPO-1"/>
    <property type="match status" value="1"/>
</dbReference>
<dbReference type="EMBL" id="GL379876">
    <property type="protein sequence ID" value="EGT59624.1"/>
    <property type="molecule type" value="Genomic_DNA"/>
</dbReference>
<dbReference type="InterPro" id="IPR019791">
    <property type="entry name" value="Haem_peroxidase_animal"/>
</dbReference>
<dbReference type="PRINTS" id="PR00457">
    <property type="entry name" value="ANPEROXIDASE"/>
</dbReference>
<dbReference type="STRING" id="135651.G0NFH5"/>
<feature type="binding site" description="axial binding residue" evidence="10">
    <location>
        <position position="453"/>
    </location>
    <ligand>
        <name>heme b</name>
        <dbReference type="ChEBI" id="CHEBI:60344"/>
    </ligand>
    <ligandPart>
        <name>Fe</name>
        <dbReference type="ChEBI" id="CHEBI:18248"/>
    </ligandPart>
</feature>
<evidence type="ECO:0000256" key="13">
    <source>
        <dbReference type="SAM" id="SignalP"/>
    </source>
</evidence>
<evidence type="ECO:0000313" key="15">
    <source>
        <dbReference type="EMBL" id="EGT59624.1"/>
    </source>
</evidence>
<dbReference type="GO" id="GO:0140825">
    <property type="term" value="F:lactoperoxidase activity"/>
    <property type="evidence" value="ECO:0007669"/>
    <property type="project" value="UniProtKB-EC"/>
</dbReference>
<dbReference type="eggNOG" id="KOG2408">
    <property type="taxonomic scope" value="Eukaryota"/>
</dbReference>
<dbReference type="GO" id="GO:0050830">
    <property type="term" value="P:defense response to Gram-positive bacterium"/>
    <property type="evidence" value="ECO:0007669"/>
    <property type="project" value="EnsemblMetazoa"/>
</dbReference>
<dbReference type="InterPro" id="IPR037120">
    <property type="entry name" value="Haem_peroxidase_sf_animal"/>
</dbReference>